<proteinExistence type="predicted"/>
<dbReference type="RefSeq" id="WP_215822227.1">
    <property type="nucleotide sequence ID" value="NZ_JAGSOY010000124.1"/>
</dbReference>
<dbReference type="EMBL" id="JAGSOY010000124">
    <property type="protein sequence ID" value="MBU2713951.1"/>
    <property type="molecule type" value="Genomic_DNA"/>
</dbReference>
<feature type="compositionally biased region" description="Basic residues" evidence="1">
    <location>
        <begin position="225"/>
        <end position="234"/>
    </location>
</feature>
<name>A0ABS5ZIP6_9GAMM</name>
<protein>
    <submittedName>
        <fullName evidence="2">Uncharacterized protein</fullName>
    </submittedName>
</protein>
<gene>
    <name evidence="2" type="ORF">KCG35_23125</name>
</gene>
<feature type="region of interest" description="Disordered" evidence="1">
    <location>
        <begin position="225"/>
        <end position="244"/>
    </location>
</feature>
<dbReference type="Proteomes" id="UP000690515">
    <property type="component" value="Unassembled WGS sequence"/>
</dbReference>
<sequence>MDLETGFIGDLVKQICAQMKDKKVFNNSHILEARKILFKPQLWKAAILMKARVGVDHMLNMLKGFQGQRIPTIQMIGIIGYIHYNIIEGSIPTDALESVYTLLARSFNYSGAVRDKNKKKGKKEKENKDSNWNDIKGAQFQLAMTATYLSIGYTLVDIEKRFNLPIHFKGNKTDDSLLRQVDIIVKKDNIEKWLEVKSVESECSKFSEQWTYVYRGRLEDVKAKKKNKKNKDKKVKGEDADECSNGTGGNYRREFFFDRSYAGVENINKKIKWIVQNFKYKKSDGTVKYGVNNQLLKSKVRGLINQKPDVEFNIPKQFQFIYSRGDYSDKAWQRYIKLGAKDINPRDDPEDAWLELFESIKVLTLPREASDSAKNALLEFIPVPD</sequence>
<organism evidence="2 3">
    <name type="scientific">Zooshikella harenae</name>
    <dbReference type="NCBI Taxonomy" id="2827238"/>
    <lineage>
        <taxon>Bacteria</taxon>
        <taxon>Pseudomonadati</taxon>
        <taxon>Pseudomonadota</taxon>
        <taxon>Gammaproteobacteria</taxon>
        <taxon>Oceanospirillales</taxon>
        <taxon>Zooshikellaceae</taxon>
        <taxon>Zooshikella</taxon>
    </lineage>
</organism>
<accession>A0ABS5ZIP6</accession>
<reference evidence="2 3" key="1">
    <citation type="submission" date="2021-04" db="EMBL/GenBank/DDBJ databases">
        <authorList>
            <person name="Pira H."/>
            <person name="Risdian C."/>
            <person name="Wink J."/>
        </authorList>
    </citation>
    <scope>NUCLEOTIDE SEQUENCE [LARGE SCALE GENOMIC DNA]</scope>
    <source>
        <strain evidence="2 3">WH53</strain>
    </source>
</reference>
<evidence type="ECO:0000313" key="2">
    <source>
        <dbReference type="EMBL" id="MBU2713951.1"/>
    </source>
</evidence>
<comment type="caution">
    <text evidence="2">The sequence shown here is derived from an EMBL/GenBank/DDBJ whole genome shotgun (WGS) entry which is preliminary data.</text>
</comment>
<evidence type="ECO:0000313" key="3">
    <source>
        <dbReference type="Proteomes" id="UP000690515"/>
    </source>
</evidence>
<keyword evidence="3" id="KW-1185">Reference proteome</keyword>
<evidence type="ECO:0000256" key="1">
    <source>
        <dbReference type="SAM" id="MobiDB-lite"/>
    </source>
</evidence>